<feature type="compositionally biased region" description="Polar residues" evidence="1">
    <location>
        <begin position="428"/>
        <end position="440"/>
    </location>
</feature>
<evidence type="ECO:0000256" key="2">
    <source>
        <dbReference type="SAM" id="SignalP"/>
    </source>
</evidence>
<evidence type="ECO:0000256" key="1">
    <source>
        <dbReference type="SAM" id="MobiDB-lite"/>
    </source>
</evidence>
<accession>A0AB74CZJ9</accession>
<keyword evidence="2" id="KW-0732">Signal</keyword>
<name>A0AB74CZJ9_ENTFC</name>
<feature type="region of interest" description="Disordered" evidence="1">
    <location>
        <begin position="20"/>
        <end position="46"/>
    </location>
</feature>
<gene>
    <name evidence="3" type="ORF">EGW36_05940</name>
</gene>
<feature type="region of interest" description="Disordered" evidence="1">
    <location>
        <begin position="590"/>
        <end position="612"/>
    </location>
</feature>
<comment type="caution">
    <text evidence="3">The sequence shown here is derived from an EMBL/GenBank/DDBJ whole genome shotgun (WGS) entry which is preliminary data.</text>
</comment>
<dbReference type="Pfam" id="PF14262">
    <property type="entry name" value="Cthe_2159"/>
    <property type="match status" value="1"/>
</dbReference>
<feature type="compositionally biased region" description="Polar residues" evidence="1">
    <location>
        <begin position="447"/>
        <end position="457"/>
    </location>
</feature>
<dbReference type="InterPro" id="IPR025584">
    <property type="entry name" value="Cthe_2159"/>
</dbReference>
<protein>
    <submittedName>
        <fullName evidence="3">Carbohydrate-binding domain-containing protein</fullName>
    </submittedName>
</protein>
<dbReference type="EMBL" id="RKNM01000005">
    <property type="protein sequence ID" value="ROX57084.1"/>
    <property type="molecule type" value="Genomic_DNA"/>
</dbReference>
<reference evidence="3 4" key="1">
    <citation type="submission" date="2018-10" db="EMBL/GenBank/DDBJ databases">
        <title>Genotypes and phenotypes of Enterococci isolated from broiler chickens.</title>
        <authorList>
            <person name="Muhammad A.R."/>
            <person name="Diarra M.S."/>
        </authorList>
    </citation>
    <scope>NUCLEOTIDE SEQUENCE [LARGE SCALE GENOMIC DNA]</scope>
    <source>
        <strain evidence="3 4">P5 C A 35</strain>
    </source>
</reference>
<proteinExistence type="predicted"/>
<feature type="chain" id="PRO_5044502949" evidence="2">
    <location>
        <begin position="22"/>
        <end position="612"/>
    </location>
</feature>
<feature type="compositionally biased region" description="Polar residues" evidence="1">
    <location>
        <begin position="590"/>
        <end position="605"/>
    </location>
</feature>
<feature type="signal peptide" evidence="2">
    <location>
        <begin position="1"/>
        <end position="21"/>
    </location>
</feature>
<dbReference type="RefSeq" id="WP_123837957.1">
    <property type="nucleotide sequence ID" value="NZ_RKNG01000007.1"/>
</dbReference>
<sequence length="612" mass="63256">MKKTIYTMLLASLFLASCSQSSSSNKTSNTETSNSSSQTSNSTSEELANYYGKYEEEDLSTEYDETTATKITLDEEPVINGNGATAEGETVTISEEGTYVLSGTLSDGQLIINASKEAKIHLIFNGVSITNTSGSAVNIQQAEKVILTLADNKTNNLKDGENYSFAENETEPDATLYSKEDLTINGTGTLKVNGNYSNGIRSKDDLVLVSGTYEVTAKNNAIKGKDSVSIRNGNYNLNTTEGDAIQANNTEDETKGYVAIDGGTFEISSGRDGIQAETNTTLQNAEMTIKTADGANSQTINTNESYKGIKAGNQVKISSGTYSIDSADDSIHSNNTFELTGGTITAKTGDDGIHADNELTISAGVVDIQQSYEGIESAVINFKDGQTKIVASDDGVNAGGGNDTSQENGKFGADSFGGAPDESDDSKQITISGGTLSVNSEGDGLDSNGNITMSGGTVTVDGPTNGGNGALDYGGTFDVSGGSLVAAGASGMAQTVSDSSTQGTIAITFDSVQSAGTLISIKNSSGDTVVTYQPAKIYQTIVISTKELITGDTYSIVSGGTANTEPQNGLFDTGSETTGTELGSFTLSENTASVSQSGETISMSQMAGPGGR</sequence>
<dbReference type="AlphaFoldDB" id="A0AB74CZJ9"/>
<feature type="region of interest" description="Disordered" evidence="1">
    <location>
        <begin position="560"/>
        <end position="579"/>
    </location>
</feature>
<organism evidence="3 4">
    <name type="scientific">Enterococcus faecium</name>
    <name type="common">Streptococcus faecium</name>
    <dbReference type="NCBI Taxonomy" id="1352"/>
    <lineage>
        <taxon>Bacteria</taxon>
        <taxon>Bacillati</taxon>
        <taxon>Bacillota</taxon>
        <taxon>Bacilli</taxon>
        <taxon>Lactobacillales</taxon>
        <taxon>Enterococcaceae</taxon>
        <taxon>Enterococcus</taxon>
    </lineage>
</organism>
<dbReference type="PROSITE" id="PS51257">
    <property type="entry name" value="PROKAR_LIPOPROTEIN"/>
    <property type="match status" value="1"/>
</dbReference>
<dbReference type="Proteomes" id="UP000281752">
    <property type="component" value="Unassembled WGS sequence"/>
</dbReference>
<evidence type="ECO:0000313" key="4">
    <source>
        <dbReference type="Proteomes" id="UP000281752"/>
    </source>
</evidence>
<feature type="region of interest" description="Disordered" evidence="1">
    <location>
        <begin position="393"/>
        <end position="463"/>
    </location>
</feature>
<evidence type="ECO:0000313" key="3">
    <source>
        <dbReference type="EMBL" id="ROX57084.1"/>
    </source>
</evidence>